<organism evidence="1 2">
    <name type="scientific">Exophiala viscosa</name>
    <dbReference type="NCBI Taxonomy" id="2486360"/>
    <lineage>
        <taxon>Eukaryota</taxon>
        <taxon>Fungi</taxon>
        <taxon>Dikarya</taxon>
        <taxon>Ascomycota</taxon>
        <taxon>Pezizomycotina</taxon>
        <taxon>Eurotiomycetes</taxon>
        <taxon>Chaetothyriomycetidae</taxon>
        <taxon>Chaetothyriales</taxon>
        <taxon>Herpotrichiellaceae</taxon>
        <taxon>Exophiala</taxon>
    </lineage>
</organism>
<reference evidence="1" key="1">
    <citation type="journal article" date="2022" name="bioRxiv">
        <title>Deciphering the potential niche of two novel black yeast fungi from a biological soil crust based on their genomes, phenotypes, and melanin regulation.</title>
        <authorList>
            <consortium name="DOE Joint Genome Institute"/>
            <person name="Carr E.C."/>
            <person name="Barton Q."/>
            <person name="Grambo S."/>
            <person name="Sullivan M."/>
            <person name="Renfro C.M."/>
            <person name="Kuo A."/>
            <person name="Pangilinan J."/>
            <person name="Lipzen A."/>
            <person name="Keymanesh K."/>
            <person name="Savage E."/>
            <person name="Barry K."/>
            <person name="Grigoriev I.V."/>
            <person name="Riekhof W.R."/>
            <person name="Harris S.S."/>
        </authorList>
    </citation>
    <scope>NUCLEOTIDE SEQUENCE</scope>
    <source>
        <strain evidence="1">JF 03-4F</strain>
    </source>
</reference>
<dbReference type="Proteomes" id="UP001203852">
    <property type="component" value="Unassembled WGS sequence"/>
</dbReference>
<dbReference type="EMBL" id="MU404355">
    <property type="protein sequence ID" value="KAI1612066.1"/>
    <property type="molecule type" value="Genomic_DNA"/>
</dbReference>
<accession>A0AAN6IC63</accession>
<gene>
    <name evidence="1" type="ORF">EDD36DRAFT_273413</name>
</gene>
<keyword evidence="2" id="KW-1185">Reference proteome</keyword>
<name>A0AAN6IC63_9EURO</name>
<evidence type="ECO:0000313" key="2">
    <source>
        <dbReference type="Proteomes" id="UP001203852"/>
    </source>
</evidence>
<evidence type="ECO:0000313" key="1">
    <source>
        <dbReference type="EMBL" id="KAI1612066.1"/>
    </source>
</evidence>
<proteinExistence type="predicted"/>
<dbReference type="AlphaFoldDB" id="A0AAN6IC63"/>
<sequence>MLRTEDSAVRNLAMRQLDFFRRFFSDMSAIQEPAQRLLNSLLRVRGLRNRGSVTTQGCESFQSSPDEEAIETAAEPRSIEAEIRNFPGDDTIPPVMSPLASDEASGWSSCNQSALEWIKTPREARTSLRHFSGGLSPRTPVQMSSAVAFGHIESPSHNNDHALLSSSDAAADLWDDGEAVSVSWSETFKTLGAVNQRTGGEKMSTNEFGDVMGCVFQL</sequence>
<comment type="caution">
    <text evidence="1">The sequence shown here is derived from an EMBL/GenBank/DDBJ whole genome shotgun (WGS) entry which is preliminary data.</text>
</comment>
<protein>
    <submittedName>
        <fullName evidence="1">Uncharacterized protein</fullName>
    </submittedName>
</protein>